<reference evidence="4" key="1">
    <citation type="submission" date="2016-06" db="UniProtKB">
        <authorList>
            <consortium name="WormBaseParasite"/>
        </authorList>
    </citation>
    <scope>IDENTIFICATION</scope>
</reference>
<evidence type="ECO:0000313" key="2">
    <source>
        <dbReference type="EMBL" id="VDP18379.1"/>
    </source>
</evidence>
<gene>
    <name evidence="2" type="ORF">OFLC_LOCUS14714</name>
</gene>
<protein>
    <submittedName>
        <fullName evidence="2 4">Uncharacterized protein</fullName>
    </submittedName>
</protein>
<name>A0A183I4Q2_9BILA</name>
<evidence type="ECO:0000313" key="3">
    <source>
        <dbReference type="Proteomes" id="UP000267606"/>
    </source>
</evidence>
<proteinExistence type="predicted"/>
<feature type="compositionally biased region" description="Basic and acidic residues" evidence="1">
    <location>
        <begin position="1"/>
        <end position="19"/>
    </location>
</feature>
<feature type="region of interest" description="Disordered" evidence="1">
    <location>
        <begin position="1"/>
        <end position="35"/>
    </location>
</feature>
<evidence type="ECO:0000313" key="4">
    <source>
        <dbReference type="WBParaSite" id="OFLC_0001472501-mRNA-1"/>
    </source>
</evidence>
<reference evidence="2 3" key="2">
    <citation type="submission" date="2018-11" db="EMBL/GenBank/DDBJ databases">
        <authorList>
            <consortium name="Pathogen Informatics"/>
        </authorList>
    </citation>
    <scope>NUCLEOTIDE SEQUENCE [LARGE SCALE GENOMIC DNA]</scope>
</reference>
<dbReference type="AlphaFoldDB" id="A0A183I4Q2"/>
<keyword evidence="3" id="KW-1185">Reference proteome</keyword>
<evidence type="ECO:0000256" key="1">
    <source>
        <dbReference type="SAM" id="MobiDB-lite"/>
    </source>
</evidence>
<dbReference type="EMBL" id="UZAJ01041117">
    <property type="protein sequence ID" value="VDP18379.1"/>
    <property type="molecule type" value="Genomic_DNA"/>
</dbReference>
<accession>A0A183I4Q2</accession>
<dbReference type="WBParaSite" id="OFLC_0001472501-mRNA-1">
    <property type="protein sequence ID" value="OFLC_0001472501-mRNA-1"/>
    <property type="gene ID" value="OFLC_0001472501"/>
</dbReference>
<sequence>MKKKEGSSGSIDSKRRSEETVEEVAIRGRGRGGGKVKPSFCVSDFVL</sequence>
<organism evidence="4">
    <name type="scientific">Onchocerca flexuosa</name>
    <dbReference type="NCBI Taxonomy" id="387005"/>
    <lineage>
        <taxon>Eukaryota</taxon>
        <taxon>Metazoa</taxon>
        <taxon>Ecdysozoa</taxon>
        <taxon>Nematoda</taxon>
        <taxon>Chromadorea</taxon>
        <taxon>Rhabditida</taxon>
        <taxon>Spirurina</taxon>
        <taxon>Spiruromorpha</taxon>
        <taxon>Filarioidea</taxon>
        <taxon>Onchocercidae</taxon>
        <taxon>Onchocerca</taxon>
    </lineage>
</organism>
<dbReference type="Proteomes" id="UP000267606">
    <property type="component" value="Unassembled WGS sequence"/>
</dbReference>